<dbReference type="InterPro" id="IPR004089">
    <property type="entry name" value="MCPsignal_dom"/>
</dbReference>
<protein>
    <submittedName>
        <fullName evidence="7">ABC-type dipeptide transport system, periplasmic component</fullName>
    </submittedName>
</protein>
<dbReference type="GO" id="GO:1904680">
    <property type="term" value="F:peptide transmembrane transporter activity"/>
    <property type="evidence" value="ECO:0007669"/>
    <property type="project" value="TreeGrafter"/>
</dbReference>
<reference evidence="7 8" key="1">
    <citation type="submission" date="2013-12" db="EMBL/GenBank/DDBJ databases">
        <authorList>
            <person name="Stott M."/>
        </authorList>
    </citation>
    <scope>NUCLEOTIDE SEQUENCE [LARGE SCALE GENOMIC DNA]</scope>
    <source>
        <strain evidence="7 8">K22</strain>
    </source>
</reference>
<dbReference type="PROSITE" id="PS50111">
    <property type="entry name" value="CHEMOTAXIS_TRANSDUC_2"/>
    <property type="match status" value="1"/>
</dbReference>
<evidence type="ECO:0000256" key="1">
    <source>
        <dbReference type="ARBA" id="ARBA00005695"/>
    </source>
</evidence>
<dbReference type="EMBL" id="CBXV010000008">
    <property type="protein sequence ID" value="CDM66396.1"/>
    <property type="molecule type" value="Genomic_DNA"/>
</dbReference>
<dbReference type="PANTHER" id="PTHR30290">
    <property type="entry name" value="PERIPLASMIC BINDING COMPONENT OF ABC TRANSPORTER"/>
    <property type="match status" value="1"/>
</dbReference>
<dbReference type="STRING" id="454194.PYK22_02426"/>
<keyword evidence="4" id="KW-0807">Transducer</keyword>
<evidence type="ECO:0000256" key="3">
    <source>
        <dbReference type="ARBA" id="ARBA00022729"/>
    </source>
</evidence>
<name>A0A0B6WZ58_9BACT</name>
<keyword evidence="3" id="KW-0732">Signal</keyword>
<dbReference type="GO" id="GO:0007165">
    <property type="term" value="P:signal transduction"/>
    <property type="evidence" value="ECO:0007669"/>
    <property type="project" value="UniProtKB-KW"/>
</dbReference>
<dbReference type="Pfam" id="PF00015">
    <property type="entry name" value="MCPsignal"/>
    <property type="match status" value="1"/>
</dbReference>
<evidence type="ECO:0000256" key="4">
    <source>
        <dbReference type="PROSITE-ProRule" id="PRU00284"/>
    </source>
</evidence>
<dbReference type="Gene3D" id="3.90.76.10">
    <property type="entry name" value="Dipeptide-binding Protein, Domain 1"/>
    <property type="match status" value="1"/>
</dbReference>
<dbReference type="PANTHER" id="PTHR30290:SF9">
    <property type="entry name" value="OLIGOPEPTIDE-BINDING PROTEIN APPA"/>
    <property type="match status" value="1"/>
</dbReference>
<organism evidence="7 8">
    <name type="scientific">Pyrinomonas methylaliphatogenes</name>
    <dbReference type="NCBI Taxonomy" id="454194"/>
    <lineage>
        <taxon>Bacteria</taxon>
        <taxon>Pseudomonadati</taxon>
        <taxon>Acidobacteriota</taxon>
        <taxon>Blastocatellia</taxon>
        <taxon>Blastocatellales</taxon>
        <taxon>Pyrinomonadaceae</taxon>
        <taxon>Pyrinomonas</taxon>
    </lineage>
</organism>
<keyword evidence="2" id="KW-0813">Transport</keyword>
<dbReference type="RefSeq" id="WP_041977635.1">
    <property type="nucleotide sequence ID" value="NZ_CBXV010000008.1"/>
</dbReference>
<evidence type="ECO:0000256" key="2">
    <source>
        <dbReference type="ARBA" id="ARBA00022448"/>
    </source>
</evidence>
<evidence type="ECO:0000256" key="5">
    <source>
        <dbReference type="SAM" id="Coils"/>
    </source>
</evidence>
<dbReference type="SMART" id="SM00283">
    <property type="entry name" value="MA"/>
    <property type="match status" value="1"/>
</dbReference>
<feature type="domain" description="Methyl-accepting transducer" evidence="6">
    <location>
        <begin position="161"/>
        <end position="425"/>
    </location>
</feature>
<evidence type="ECO:0000313" key="7">
    <source>
        <dbReference type="EMBL" id="CDM66396.1"/>
    </source>
</evidence>
<sequence length="1027" mass="112710">MGVEEREIERTKGAKRTRDEMSLLGRVAMALAAGDLTADIALDLESARLRAGERLALMELIALARRIRRMVNSLQQAAESIEDVATRVLEGGRQLAAAVSDEAASVDSTVSAITQISASAASIAEAVNALSHLAQTTSTSILEMAASIDEASANSDALASFVEETASSIEEMAASVRNVATATESLAQATDEAERSMRAIDDSTQRVDQAAGEAAALAEEVQRSAEQGSAVVIETAESMRTTRRSVEETAETIAALGAASERIGAITRVIDEIADRTNLLALNARILAAQAGPQGRGFAVVAEEIKELSERTARSTEEINQLIKGVRESVAVAMAQADANRQLADQGLRLAERAARSLNEISRLTAESARAIRQIAEAAGTQAVESRQVTELVAKVRRRAQEIERATSEQAATAQQIGQRATQMALLTGQVQRAMQEQADSSKQVAQAMERLTELIDQIGYAADEQHRGTEDILRAMEVIHESVRNNQASIVQINYTSSLLGYEANSLRAAVKQFRVPTPRRGGHLRYGLQTLIPSLDVLEATTLARADLLSLMLECLVETGKNAEVKPVLAESWRIAANGRVYVFNLRRGVRFHNGRVMTAHDVVYSIQRTLRHSRVGSLIFMNLVGAPEYARGETDELIGARALDDWTVELELTEPLAFFLQTLCRRFAAIVPREEIEEDGGARFARHPIGTGPFRLLSYDAETGRVELERFDLYWRETEPYVDRVTVQYNESGETLIERLKRGELDFVRESSAQRLARLAEDAQWRSGISVGAQLHTQFLAFDAEQPPFNDVRVRRAIAHAIDRERFVRESYGEMAVPAVGPIPPGLIGHDAGWSGIPYDPKLARKLLAEAGYRSGLKVELWRSVAEQSICERAGQFICESLAAIGIEARVRVAEIAEIINAALEGRAQFIEVSWYADYADPDNFTYLLFHSANRHSSVGRMARVPEVDELSERARCTISYAERAQIYARLQRLIAEEALAVFLAHRHMAVVQQPYVEGLELHLVAPAIRPQKIWLARKSSGPA</sequence>
<dbReference type="CDD" id="cd00995">
    <property type="entry name" value="PBP2_NikA_DppA_OppA_like"/>
    <property type="match status" value="1"/>
</dbReference>
<comment type="similarity">
    <text evidence="1">Belongs to the bacterial solute-binding protein 5 family.</text>
</comment>
<dbReference type="InterPro" id="IPR000914">
    <property type="entry name" value="SBP_5_dom"/>
</dbReference>
<dbReference type="AlphaFoldDB" id="A0A0B6WZ58"/>
<evidence type="ECO:0000313" key="8">
    <source>
        <dbReference type="Proteomes" id="UP000031518"/>
    </source>
</evidence>
<proteinExistence type="inferred from homology"/>
<reference evidence="7 8" key="2">
    <citation type="submission" date="2015-01" db="EMBL/GenBank/DDBJ databases">
        <title>Complete genome sequence of Pyrinomonas methylaliphatogenes type strain K22T.</title>
        <authorList>
            <person name="Lee K.C.Y."/>
            <person name="Power J.F."/>
            <person name="Dunfield P.F."/>
            <person name="Morgan X.C."/>
            <person name="Huttenhower C."/>
            <person name="Stott M.B."/>
        </authorList>
    </citation>
    <scope>NUCLEOTIDE SEQUENCE [LARGE SCALE GENOMIC DNA]</scope>
    <source>
        <strain evidence="7 8">K22</strain>
    </source>
</reference>
<dbReference type="Pfam" id="PF00496">
    <property type="entry name" value="SBP_bac_5"/>
    <property type="match status" value="1"/>
</dbReference>
<evidence type="ECO:0000259" key="6">
    <source>
        <dbReference type="PROSITE" id="PS50111"/>
    </source>
</evidence>
<accession>A0A0B6WZ58</accession>
<dbReference type="GO" id="GO:0015833">
    <property type="term" value="P:peptide transport"/>
    <property type="evidence" value="ECO:0007669"/>
    <property type="project" value="TreeGrafter"/>
</dbReference>
<gene>
    <name evidence="7" type="ORF">PYK22_02426</name>
</gene>
<dbReference type="InterPro" id="IPR039424">
    <property type="entry name" value="SBP_5"/>
</dbReference>
<dbReference type="Proteomes" id="UP000031518">
    <property type="component" value="Unassembled WGS sequence"/>
</dbReference>
<dbReference type="Gene3D" id="3.10.105.10">
    <property type="entry name" value="Dipeptide-binding Protein, Domain 3"/>
    <property type="match status" value="1"/>
</dbReference>
<dbReference type="OrthoDB" id="9796817at2"/>
<dbReference type="SUPFAM" id="SSF58104">
    <property type="entry name" value="Methyl-accepting chemotaxis protein (MCP) signaling domain"/>
    <property type="match status" value="3"/>
</dbReference>
<dbReference type="SUPFAM" id="SSF53850">
    <property type="entry name" value="Periplasmic binding protein-like II"/>
    <property type="match status" value="1"/>
</dbReference>
<keyword evidence="5" id="KW-0175">Coiled coil</keyword>
<dbReference type="Gene3D" id="3.40.190.10">
    <property type="entry name" value="Periplasmic binding protein-like II"/>
    <property type="match status" value="1"/>
</dbReference>
<keyword evidence="8" id="KW-1185">Reference proteome</keyword>
<dbReference type="GO" id="GO:0016020">
    <property type="term" value="C:membrane"/>
    <property type="evidence" value="ECO:0007669"/>
    <property type="project" value="InterPro"/>
</dbReference>
<dbReference type="Gene3D" id="1.10.287.950">
    <property type="entry name" value="Methyl-accepting chemotaxis protein"/>
    <property type="match status" value="3"/>
</dbReference>
<feature type="coiled-coil region" evidence="5">
    <location>
        <begin position="186"/>
        <end position="227"/>
    </location>
</feature>